<reference evidence="3 4" key="1">
    <citation type="submission" date="2020-04" db="EMBL/GenBank/DDBJ databases">
        <title>Genome sequencing of novel species.</title>
        <authorList>
            <person name="Heo J."/>
            <person name="Kim S.-J."/>
            <person name="Kim J.-S."/>
            <person name="Hong S.-B."/>
            <person name="Kwon S.-W."/>
        </authorList>
    </citation>
    <scope>NUCLEOTIDE SEQUENCE [LARGE SCALE GENOMIC DNA]</scope>
    <source>
        <strain evidence="3 4">MFER-1</strain>
    </source>
</reference>
<evidence type="ECO:0000256" key="2">
    <source>
        <dbReference type="SAM" id="SignalP"/>
    </source>
</evidence>
<gene>
    <name evidence="3" type="ORF">HH215_26190</name>
</gene>
<dbReference type="AlphaFoldDB" id="A0A7Z2VNM7"/>
<proteinExistence type="predicted"/>
<dbReference type="InterPro" id="IPR050490">
    <property type="entry name" value="Bact_solute-bd_prot1"/>
</dbReference>
<dbReference type="PANTHER" id="PTHR43649">
    <property type="entry name" value="ARABINOSE-BINDING PROTEIN-RELATED"/>
    <property type="match status" value="1"/>
</dbReference>
<evidence type="ECO:0000313" key="4">
    <source>
        <dbReference type="Proteomes" id="UP000502248"/>
    </source>
</evidence>
<evidence type="ECO:0000313" key="3">
    <source>
        <dbReference type="EMBL" id="QJD86311.1"/>
    </source>
</evidence>
<feature type="signal peptide" evidence="2">
    <location>
        <begin position="1"/>
        <end position="23"/>
    </location>
</feature>
<evidence type="ECO:0008006" key="5">
    <source>
        <dbReference type="Google" id="ProtNLM"/>
    </source>
</evidence>
<dbReference type="SUPFAM" id="SSF53850">
    <property type="entry name" value="Periplasmic binding protein-like II"/>
    <property type="match status" value="1"/>
</dbReference>
<dbReference type="RefSeq" id="WP_169282560.1">
    <property type="nucleotide sequence ID" value="NZ_CP051680.1"/>
</dbReference>
<feature type="region of interest" description="Disordered" evidence="1">
    <location>
        <begin position="29"/>
        <end position="65"/>
    </location>
</feature>
<keyword evidence="4" id="KW-1185">Reference proteome</keyword>
<protein>
    <recommendedName>
        <fullName evidence="5">Aldouronate transport system substrate-binding protein</fullName>
    </recommendedName>
</protein>
<accession>A0A7Z2VNM7</accession>
<feature type="chain" id="PRO_5031375379" description="Aldouronate transport system substrate-binding protein" evidence="2">
    <location>
        <begin position="24"/>
        <end position="572"/>
    </location>
</feature>
<dbReference type="Proteomes" id="UP000502248">
    <property type="component" value="Chromosome"/>
</dbReference>
<name>A0A7Z2VNM7_9BACL</name>
<dbReference type="PANTHER" id="PTHR43649:SF12">
    <property type="entry name" value="DIACETYLCHITOBIOSE BINDING PROTEIN DASA"/>
    <property type="match status" value="1"/>
</dbReference>
<sequence length="572" mass="61826">MKPTLKAGLSITLVSALMFTAVACSGGNKNGGNNAAPSASSVATESGSSASASAPAAEKPDPFGKEPELVEFTTGIAVSAEANMPAGESFENNDVQKWFLDNLNVKPKVEWTTSDQNFAFDQKVNLLIAANNIPDVIGLSVEPNGLNILSKLVKAGMIEDLTQVFEDYASPSLKSAYALGGPDIMKSVTFDGKLYAIPSISDVETAIPVVWTRKDWLDKVGLQEPQTLEDVENVLKTFKAEFNAGALPSQQNIYNTDTASFDFVFGAYNSYPAQWITGADGSIVYGSVQPEAKAALQRLANWYKDGLIPKDFMMNDGTKAVEAIAKGSAGIFQGAWWATWFPLPDSVKNDPKAEWTATVLKGVDGIAHARGYGNVRSFVVVKKGFKNPGAIMKAINVSQEANTKKLDWYNKLTFDEGSKYINAKMGLLPVGVSAKDPFEISKRYKDIMEVVDGKKDLATADPETQVQVKSIQSYEKATDKLADMGLWSLANQFAVGAAAFTKNPVQMTLPAFIGTTDLMQKKKASLDDLEKRTYLEIITGKKPIDEFDKFVAQWKSMGGDDITAEVNDIAGK</sequence>
<dbReference type="KEGG" id="cheb:HH215_26190"/>
<feature type="compositionally biased region" description="Low complexity" evidence="1">
    <location>
        <begin position="29"/>
        <end position="57"/>
    </location>
</feature>
<keyword evidence="2" id="KW-0732">Signal</keyword>
<dbReference type="EMBL" id="CP051680">
    <property type="protein sequence ID" value="QJD86311.1"/>
    <property type="molecule type" value="Genomic_DNA"/>
</dbReference>
<evidence type="ECO:0000256" key="1">
    <source>
        <dbReference type="SAM" id="MobiDB-lite"/>
    </source>
</evidence>
<dbReference type="Gene3D" id="3.40.190.10">
    <property type="entry name" value="Periplasmic binding protein-like II"/>
    <property type="match status" value="2"/>
</dbReference>
<dbReference type="PROSITE" id="PS51257">
    <property type="entry name" value="PROKAR_LIPOPROTEIN"/>
    <property type="match status" value="1"/>
</dbReference>
<organism evidence="3 4">
    <name type="scientific">Cohnella herbarum</name>
    <dbReference type="NCBI Taxonomy" id="2728023"/>
    <lineage>
        <taxon>Bacteria</taxon>
        <taxon>Bacillati</taxon>
        <taxon>Bacillota</taxon>
        <taxon>Bacilli</taxon>
        <taxon>Bacillales</taxon>
        <taxon>Paenibacillaceae</taxon>
        <taxon>Cohnella</taxon>
    </lineage>
</organism>